<accession>A0AA39FNZ3</accession>
<name>A0AA39FNZ3_9HYME</name>
<protein>
    <recommendedName>
        <fullName evidence="1">Mutator-like transposase domain-containing protein</fullName>
    </recommendedName>
</protein>
<dbReference type="EMBL" id="JAQQBS010000002">
    <property type="protein sequence ID" value="KAK0172865.1"/>
    <property type="molecule type" value="Genomic_DNA"/>
</dbReference>
<evidence type="ECO:0000313" key="2">
    <source>
        <dbReference type="EMBL" id="KAK0172865.1"/>
    </source>
</evidence>
<dbReference type="Pfam" id="PF20700">
    <property type="entry name" value="Mutator"/>
    <property type="match status" value="1"/>
</dbReference>
<reference evidence="2" key="1">
    <citation type="journal article" date="2023" name="bioRxiv">
        <title>Scaffold-level genome assemblies of two parasitoid biocontrol wasps reveal the parthenogenesis mechanism and an associated novel virus.</title>
        <authorList>
            <person name="Inwood S."/>
            <person name="Skelly J."/>
            <person name="Guhlin J."/>
            <person name="Harrop T."/>
            <person name="Goldson S."/>
            <person name="Dearden P."/>
        </authorList>
    </citation>
    <scope>NUCLEOTIDE SEQUENCE</scope>
    <source>
        <strain evidence="2">Irish</strain>
        <tissue evidence="2">Whole body</tissue>
    </source>
</reference>
<sequence length="167" mass="19240">MSVHRWKGRYVKKNVKEMLLKRSEMAKELAKNKREKQKLKEVENASSYPVKGIRLIDLEYLSESMYCSKCTEKLFVQDIENETITGAASKFHVRCHKCSIHSGLGQTKIDQLFTVMGLPKFNVHIFKDHERIIAPVIELVAKESCEEATALERTITEENVDSLKNLL</sequence>
<gene>
    <name evidence="2" type="ORF">PV328_006132</name>
</gene>
<evidence type="ECO:0000313" key="3">
    <source>
        <dbReference type="Proteomes" id="UP001168990"/>
    </source>
</evidence>
<dbReference type="Proteomes" id="UP001168990">
    <property type="component" value="Unassembled WGS sequence"/>
</dbReference>
<dbReference type="InterPro" id="IPR049012">
    <property type="entry name" value="Mutator_transp_dom"/>
</dbReference>
<feature type="domain" description="Mutator-like transposase" evidence="1">
    <location>
        <begin position="100"/>
        <end position="160"/>
    </location>
</feature>
<organism evidence="2 3">
    <name type="scientific">Microctonus aethiopoides</name>
    <dbReference type="NCBI Taxonomy" id="144406"/>
    <lineage>
        <taxon>Eukaryota</taxon>
        <taxon>Metazoa</taxon>
        <taxon>Ecdysozoa</taxon>
        <taxon>Arthropoda</taxon>
        <taxon>Hexapoda</taxon>
        <taxon>Insecta</taxon>
        <taxon>Pterygota</taxon>
        <taxon>Neoptera</taxon>
        <taxon>Endopterygota</taxon>
        <taxon>Hymenoptera</taxon>
        <taxon>Apocrita</taxon>
        <taxon>Ichneumonoidea</taxon>
        <taxon>Braconidae</taxon>
        <taxon>Euphorinae</taxon>
        <taxon>Microctonus</taxon>
    </lineage>
</organism>
<comment type="caution">
    <text evidence="2">The sequence shown here is derived from an EMBL/GenBank/DDBJ whole genome shotgun (WGS) entry which is preliminary data.</text>
</comment>
<keyword evidence="3" id="KW-1185">Reference proteome</keyword>
<evidence type="ECO:0000259" key="1">
    <source>
        <dbReference type="Pfam" id="PF20700"/>
    </source>
</evidence>
<proteinExistence type="predicted"/>
<reference evidence="2" key="2">
    <citation type="submission" date="2023-03" db="EMBL/GenBank/DDBJ databases">
        <authorList>
            <person name="Inwood S.N."/>
            <person name="Skelly J.G."/>
            <person name="Guhlin J."/>
            <person name="Harrop T.W.R."/>
            <person name="Goldson S.G."/>
            <person name="Dearden P.K."/>
        </authorList>
    </citation>
    <scope>NUCLEOTIDE SEQUENCE</scope>
    <source>
        <strain evidence="2">Irish</strain>
        <tissue evidence="2">Whole body</tissue>
    </source>
</reference>
<dbReference type="AlphaFoldDB" id="A0AA39FNZ3"/>